<dbReference type="InterPro" id="IPR008271">
    <property type="entry name" value="Ser/Thr_kinase_AS"/>
</dbReference>
<evidence type="ECO:0000259" key="23">
    <source>
        <dbReference type="PROSITE" id="PS51294"/>
    </source>
</evidence>
<keyword evidence="17" id="KW-0597">Phosphoprotein</keyword>
<dbReference type="PROSITE" id="PS50011">
    <property type="entry name" value="PROTEIN_KINASE_DOM"/>
    <property type="match status" value="1"/>
</dbReference>
<evidence type="ECO:0000259" key="20">
    <source>
        <dbReference type="PROSITE" id="PS50011"/>
    </source>
</evidence>
<keyword evidence="10" id="KW-0238">DNA-binding</keyword>
<dbReference type="GO" id="GO:0003677">
    <property type="term" value="F:DNA binding"/>
    <property type="evidence" value="ECO:0007669"/>
    <property type="project" value="UniProtKB-KW"/>
</dbReference>
<dbReference type="SMART" id="SM00448">
    <property type="entry name" value="REC"/>
    <property type="match status" value="1"/>
</dbReference>
<evidence type="ECO:0000256" key="17">
    <source>
        <dbReference type="PROSITE-ProRule" id="PRU00169"/>
    </source>
</evidence>
<dbReference type="AlphaFoldDB" id="A0A8J5LMF3"/>
<feature type="compositionally biased region" description="Acidic residues" evidence="19">
    <location>
        <begin position="191"/>
        <end position="207"/>
    </location>
</feature>
<accession>A0A8J5LMF3</accession>
<proteinExistence type="inferred from homology"/>
<dbReference type="InterPro" id="IPR001789">
    <property type="entry name" value="Sig_transdc_resp-reg_receiver"/>
</dbReference>
<feature type="modified residue" description="4-aspartylphosphate" evidence="17">
    <location>
        <position position="74"/>
    </location>
</feature>
<dbReference type="InterPro" id="IPR000719">
    <property type="entry name" value="Prot_kinase_dom"/>
</dbReference>
<keyword evidence="4" id="KW-0723">Serine/threonine-protein kinase</keyword>
<dbReference type="InterPro" id="IPR006447">
    <property type="entry name" value="Myb_dom_plants"/>
</dbReference>
<dbReference type="GO" id="GO:0005634">
    <property type="term" value="C:nucleus"/>
    <property type="evidence" value="ECO:0007669"/>
    <property type="project" value="UniProtKB-SubCell"/>
</dbReference>
<evidence type="ECO:0000256" key="5">
    <source>
        <dbReference type="ARBA" id="ARBA00022679"/>
    </source>
</evidence>
<evidence type="ECO:0000313" key="24">
    <source>
        <dbReference type="EMBL" id="KAG6531430.1"/>
    </source>
</evidence>
<sequence>MGRDGGQDEQFPVGMRVLAVDDDPTCLKVLEAMLLRCRYNGLLSFLLLTTTNKATSALKLLREKREYFDLVISDVHMPDMDGFRLLELVGLEMDLPVIMLSVNGETKTVMKGITHGACDYLLKPVRIEELKNIWQHVVRRRKLAHKKYSHFDNGEESDKHQIVSKEAGDGLNLNGSPNQNEKFSRKRKDQNEEDEDNCEENMLENEDSTTQKKQRVVWSMDLHRKFVAAVNQMGIDKAVPKRILELMNVEKLTRENVASHLQACTHTYIYSFSLYLLYHIREVTQLQLNLDKEYMWIHNKHGLHKKCFCLLYLRRLSAAASRQVNMVAAFGGRDSYISSLDDFGTFQTLGASGKLQAIRSLQSSEVLVNANTSGLGLHDRFSSSIIQVGNSNTNIPPADISRLQPIILPSNQYGRLVQGVPTSLELQQLQLKRIHKPISHFPGSLSGSRISIPNNSFSNVANSDFIAQSPERQTPSRTLANLSSSTSLSTSLDPSLVSVGFSSELPDASRCKADLQSAVPLTPYTTSTPSIVSFTNNENLPNFLDNFPVAQRGSSSQSISSTSTIVSPSQDPFIGKDAKCHKSSSGGPSMLLLATMDEERNYLNFSNASNSKQREPKEEHIYEQEALFNSFSSTANLVTNSVSGNQRVNNSLHNPGYSICSPSCQIDKSDNHSSQKDKFNWEIMKVQGGSVLFDCFLDDAVGSLIKPEKDHISFAENSESDMYPLDACLKKTEEAMEKEAENGEKRNQVLGRYEMGRILGRGTFAKVYHGRDLRNGESVAIKVIHKDQIRRQAGMMEHIKREISVMRLVRHPNVVELREVMATRSRIFFVMEYVRGGELFARVLRGPLPENMARRCFRQLICAVEFCHSLGVSHRDLKPENLLLDNNGDLKVADFGLSALPEQRRHDGLLHTQCGTPMYVAPEVLRSHGYEGSKADVWSCGVILYVLLASFFPFQEENLMRMYCKVLKADYQIPQWFSGDARRLISLLLVANPEKRISIPAIKSHPWFKKEAFPQEPRIPPPPTPVEEDELKPGSPKFYNAFKLISTFSSGFNLSSLFENRRPAGTMFTSRSPTDAIVERLDRAGQELGFNVFMVKPYKVKMEKKSGNEWMGQLELVVTAEVFEAADGMAVVEFSKDSGQASEFAKFCEEKIRMRLKDIVWAWQGAAGTDDGEE</sequence>
<evidence type="ECO:0000256" key="16">
    <source>
        <dbReference type="ARBA" id="ARBA00058225"/>
    </source>
</evidence>
<dbReference type="InterPro" id="IPR017930">
    <property type="entry name" value="Myb_dom"/>
</dbReference>
<dbReference type="SUPFAM" id="SSF56112">
    <property type="entry name" value="Protein kinase-like (PK-like)"/>
    <property type="match status" value="1"/>
</dbReference>
<dbReference type="InterPro" id="IPR009057">
    <property type="entry name" value="Homeodomain-like_sf"/>
</dbReference>
<dbReference type="Pfam" id="PF00072">
    <property type="entry name" value="Response_reg"/>
    <property type="match status" value="1"/>
</dbReference>
<dbReference type="FunFam" id="1.10.10.60:FF:000007">
    <property type="entry name" value="Two-component response regulator"/>
    <property type="match status" value="1"/>
</dbReference>
<gene>
    <name evidence="24" type="ORF">ZIOFF_005237</name>
</gene>
<comment type="similarity">
    <text evidence="2">Belongs to the protein kinase superfamily. CAMK Ser/Thr protein kinase family. SNF1 subfamily.</text>
</comment>
<dbReference type="GO" id="GO:0004674">
    <property type="term" value="F:protein serine/threonine kinase activity"/>
    <property type="evidence" value="ECO:0007669"/>
    <property type="project" value="UniProtKB-KW"/>
</dbReference>
<dbReference type="Proteomes" id="UP000734854">
    <property type="component" value="Unassembled WGS sequence"/>
</dbReference>
<keyword evidence="12" id="KW-0464">Manganese</keyword>
<dbReference type="SUPFAM" id="SSF46689">
    <property type="entry name" value="Homeodomain-like"/>
    <property type="match status" value="1"/>
</dbReference>
<evidence type="ECO:0000256" key="10">
    <source>
        <dbReference type="ARBA" id="ARBA00023125"/>
    </source>
</evidence>
<dbReference type="Pfam" id="PF00069">
    <property type="entry name" value="Pkinase"/>
    <property type="match status" value="1"/>
</dbReference>
<dbReference type="Gene3D" id="3.30.310.80">
    <property type="entry name" value="Kinase associated domain 1, KA1"/>
    <property type="match status" value="1"/>
</dbReference>
<feature type="domain" description="Response regulatory" evidence="21">
    <location>
        <begin position="16"/>
        <end position="138"/>
    </location>
</feature>
<dbReference type="Gene3D" id="3.40.50.2300">
    <property type="match status" value="1"/>
</dbReference>
<evidence type="ECO:0000256" key="9">
    <source>
        <dbReference type="ARBA" id="ARBA00023015"/>
    </source>
</evidence>
<dbReference type="PROSITE" id="PS00108">
    <property type="entry name" value="PROTEIN_KINASE_ST"/>
    <property type="match status" value="1"/>
</dbReference>
<dbReference type="Pfam" id="PF03822">
    <property type="entry name" value="NAF"/>
    <property type="match status" value="1"/>
</dbReference>
<dbReference type="InterPro" id="IPR018451">
    <property type="entry name" value="NAF/FISL_domain"/>
</dbReference>
<dbReference type="PROSITE" id="PS50816">
    <property type="entry name" value="NAF"/>
    <property type="match status" value="1"/>
</dbReference>
<protein>
    <recommendedName>
        <fullName evidence="3">non-specific serine/threonine protein kinase</fullName>
        <ecNumber evidence="3">2.7.11.1</ecNumber>
    </recommendedName>
</protein>
<keyword evidence="25" id="KW-1185">Reference proteome</keyword>
<feature type="binding site" evidence="18">
    <location>
        <position position="782"/>
    </location>
    <ligand>
        <name>ATP</name>
        <dbReference type="ChEBI" id="CHEBI:30616"/>
    </ligand>
</feature>
<evidence type="ECO:0000256" key="14">
    <source>
        <dbReference type="ARBA" id="ARBA00047899"/>
    </source>
</evidence>
<dbReference type="CDD" id="cd17584">
    <property type="entry name" value="REC_typeB_ARR-like"/>
    <property type="match status" value="1"/>
</dbReference>
<dbReference type="EC" id="2.7.11.1" evidence="3"/>
<comment type="caution">
    <text evidence="24">The sequence shown here is derived from an EMBL/GenBank/DDBJ whole genome shotgun (WGS) entry which is preliminary data.</text>
</comment>
<feature type="domain" description="Protein kinase" evidence="20">
    <location>
        <begin position="753"/>
        <end position="1008"/>
    </location>
</feature>
<evidence type="ECO:0000256" key="7">
    <source>
        <dbReference type="ARBA" id="ARBA00022777"/>
    </source>
</evidence>
<keyword evidence="7" id="KW-0418">Kinase</keyword>
<evidence type="ECO:0000256" key="3">
    <source>
        <dbReference type="ARBA" id="ARBA00012513"/>
    </source>
</evidence>
<dbReference type="SUPFAM" id="SSF52172">
    <property type="entry name" value="CheY-like"/>
    <property type="match status" value="1"/>
</dbReference>
<dbReference type="Gene3D" id="1.10.10.60">
    <property type="entry name" value="Homeodomain-like"/>
    <property type="match status" value="1"/>
</dbReference>
<dbReference type="Gene3D" id="1.10.510.10">
    <property type="entry name" value="Transferase(Phosphotransferase) domain 1"/>
    <property type="match status" value="1"/>
</dbReference>
<dbReference type="EMBL" id="JACMSC010000002">
    <property type="protein sequence ID" value="KAG6531430.1"/>
    <property type="molecule type" value="Genomic_DNA"/>
</dbReference>
<keyword evidence="13" id="KW-0539">Nucleus</keyword>
<reference evidence="24 25" key="1">
    <citation type="submission" date="2020-08" db="EMBL/GenBank/DDBJ databases">
        <title>Plant Genome Project.</title>
        <authorList>
            <person name="Zhang R.-G."/>
        </authorList>
    </citation>
    <scope>NUCLEOTIDE SEQUENCE [LARGE SCALE GENOMIC DNA]</scope>
    <source>
        <tissue evidence="24">Rhizome</tissue>
    </source>
</reference>
<keyword evidence="8 18" id="KW-0067">ATP-binding</keyword>
<evidence type="ECO:0000256" key="12">
    <source>
        <dbReference type="ARBA" id="ARBA00023211"/>
    </source>
</evidence>
<comment type="catalytic activity">
    <reaction evidence="14">
        <text>L-threonyl-[protein] + ATP = O-phospho-L-threonyl-[protein] + ADP + H(+)</text>
        <dbReference type="Rhea" id="RHEA:46608"/>
        <dbReference type="Rhea" id="RHEA-COMP:11060"/>
        <dbReference type="Rhea" id="RHEA-COMP:11605"/>
        <dbReference type="ChEBI" id="CHEBI:15378"/>
        <dbReference type="ChEBI" id="CHEBI:30013"/>
        <dbReference type="ChEBI" id="CHEBI:30616"/>
        <dbReference type="ChEBI" id="CHEBI:61977"/>
        <dbReference type="ChEBI" id="CHEBI:456216"/>
        <dbReference type="EC" id="2.7.11.1"/>
    </reaction>
</comment>
<dbReference type="PROSITE" id="PS50110">
    <property type="entry name" value="RESPONSE_REGULATORY"/>
    <property type="match status" value="1"/>
</dbReference>
<dbReference type="FunFam" id="1.10.510.10:FF:000571">
    <property type="entry name" value="Maternal embryonic leucine zipper kinase"/>
    <property type="match status" value="1"/>
</dbReference>
<feature type="region of interest" description="Disordered" evidence="19">
    <location>
        <begin position="469"/>
        <end position="493"/>
    </location>
</feature>
<feature type="compositionally biased region" description="Low complexity" evidence="19">
    <location>
        <begin position="476"/>
        <end position="493"/>
    </location>
</feature>
<dbReference type="CDD" id="cd12195">
    <property type="entry name" value="CIPK_C"/>
    <property type="match status" value="1"/>
</dbReference>
<keyword evidence="9" id="KW-0805">Transcription regulation</keyword>
<comment type="catalytic activity">
    <reaction evidence="15">
        <text>L-seryl-[protein] + ATP = O-phospho-L-seryl-[protein] + ADP + H(+)</text>
        <dbReference type="Rhea" id="RHEA:17989"/>
        <dbReference type="Rhea" id="RHEA-COMP:9863"/>
        <dbReference type="Rhea" id="RHEA-COMP:11604"/>
        <dbReference type="ChEBI" id="CHEBI:15378"/>
        <dbReference type="ChEBI" id="CHEBI:29999"/>
        <dbReference type="ChEBI" id="CHEBI:30616"/>
        <dbReference type="ChEBI" id="CHEBI:83421"/>
        <dbReference type="ChEBI" id="CHEBI:456216"/>
        <dbReference type="EC" id="2.7.11.1"/>
    </reaction>
</comment>
<comment type="subcellular location">
    <subcellularLocation>
        <location evidence="1">Nucleus</location>
    </subcellularLocation>
</comment>
<dbReference type="InterPro" id="IPR011009">
    <property type="entry name" value="Kinase-like_dom_sf"/>
</dbReference>
<dbReference type="PROSITE" id="PS51294">
    <property type="entry name" value="HTH_MYB"/>
    <property type="match status" value="1"/>
</dbReference>
<comment type="function">
    <text evidence="16">CIPK serine-threonine protein kinases interact with CBL proteins. Binding of a CBL protein to the regulatory NAF domain of CIPK protein lead to the activation of the kinase in a calcium-dependent manner.</text>
</comment>
<evidence type="ECO:0000256" key="11">
    <source>
        <dbReference type="ARBA" id="ARBA00023163"/>
    </source>
</evidence>
<dbReference type="InterPro" id="IPR017441">
    <property type="entry name" value="Protein_kinase_ATP_BS"/>
</dbReference>
<dbReference type="NCBIfam" id="TIGR01557">
    <property type="entry name" value="myb_SHAQKYF"/>
    <property type="match status" value="1"/>
</dbReference>
<keyword evidence="5" id="KW-0808">Transferase</keyword>
<evidence type="ECO:0000313" key="25">
    <source>
        <dbReference type="Proteomes" id="UP000734854"/>
    </source>
</evidence>
<feature type="domain" description="NAF" evidence="22">
    <location>
        <begin position="1034"/>
        <end position="1059"/>
    </location>
</feature>
<evidence type="ECO:0000256" key="18">
    <source>
        <dbReference type="PROSITE-ProRule" id="PRU10141"/>
    </source>
</evidence>
<evidence type="ECO:0000256" key="13">
    <source>
        <dbReference type="ARBA" id="ARBA00023242"/>
    </source>
</evidence>
<dbReference type="GO" id="GO:0005524">
    <property type="term" value="F:ATP binding"/>
    <property type="evidence" value="ECO:0007669"/>
    <property type="project" value="UniProtKB-UniRule"/>
</dbReference>
<dbReference type="FunFam" id="3.30.200.20:FF:000096">
    <property type="entry name" value="Non-specific serine/threonine protein kinase"/>
    <property type="match status" value="1"/>
</dbReference>
<evidence type="ECO:0000256" key="15">
    <source>
        <dbReference type="ARBA" id="ARBA00048679"/>
    </source>
</evidence>
<evidence type="ECO:0000256" key="1">
    <source>
        <dbReference type="ARBA" id="ARBA00004123"/>
    </source>
</evidence>
<dbReference type="PANTHER" id="PTHR43895">
    <property type="entry name" value="CALCIUM/CALMODULIN-DEPENDENT PROTEIN KINASE KINASE-RELATED"/>
    <property type="match status" value="1"/>
</dbReference>
<evidence type="ECO:0000259" key="21">
    <source>
        <dbReference type="PROSITE" id="PS50110"/>
    </source>
</evidence>
<evidence type="ECO:0000256" key="4">
    <source>
        <dbReference type="ARBA" id="ARBA00022527"/>
    </source>
</evidence>
<feature type="region of interest" description="Disordered" evidence="19">
    <location>
        <begin position="167"/>
        <end position="210"/>
    </location>
</feature>
<dbReference type="GO" id="GO:0000160">
    <property type="term" value="P:phosphorelay signal transduction system"/>
    <property type="evidence" value="ECO:0007669"/>
    <property type="project" value="InterPro"/>
</dbReference>
<evidence type="ECO:0000256" key="2">
    <source>
        <dbReference type="ARBA" id="ARBA00006234"/>
    </source>
</evidence>
<evidence type="ECO:0000256" key="8">
    <source>
        <dbReference type="ARBA" id="ARBA00022840"/>
    </source>
</evidence>
<keyword evidence="11" id="KW-0804">Transcription</keyword>
<evidence type="ECO:0000259" key="22">
    <source>
        <dbReference type="PROSITE" id="PS50816"/>
    </source>
</evidence>
<dbReference type="InterPro" id="IPR004041">
    <property type="entry name" value="NAF_dom"/>
</dbReference>
<dbReference type="SMART" id="SM00220">
    <property type="entry name" value="S_TKc"/>
    <property type="match status" value="1"/>
</dbReference>
<evidence type="ECO:0000256" key="6">
    <source>
        <dbReference type="ARBA" id="ARBA00022741"/>
    </source>
</evidence>
<dbReference type="InterPro" id="IPR011006">
    <property type="entry name" value="CheY-like_superfamily"/>
</dbReference>
<feature type="domain" description="HTH myb-type" evidence="23">
    <location>
        <begin position="210"/>
        <end position="269"/>
    </location>
</feature>
<name>A0A8J5LMF3_ZINOF</name>
<dbReference type="FunFam" id="3.30.310.80:FF:000005">
    <property type="entry name" value="Non-specific serine/threonine protein kinase"/>
    <property type="match status" value="1"/>
</dbReference>
<keyword evidence="6 18" id="KW-0547">Nucleotide-binding</keyword>
<dbReference type="PANTHER" id="PTHR43895:SF162">
    <property type="entry name" value="CBL-INTERACTING SERINE_THREONINE-PROTEIN KINASE 25"/>
    <property type="match status" value="1"/>
</dbReference>
<dbReference type="PROSITE" id="PS00107">
    <property type="entry name" value="PROTEIN_KINASE_ATP"/>
    <property type="match status" value="1"/>
</dbReference>
<evidence type="ECO:0000256" key="19">
    <source>
        <dbReference type="SAM" id="MobiDB-lite"/>
    </source>
</evidence>
<organism evidence="24 25">
    <name type="scientific">Zingiber officinale</name>
    <name type="common">Ginger</name>
    <name type="synonym">Amomum zingiber</name>
    <dbReference type="NCBI Taxonomy" id="94328"/>
    <lineage>
        <taxon>Eukaryota</taxon>
        <taxon>Viridiplantae</taxon>
        <taxon>Streptophyta</taxon>
        <taxon>Embryophyta</taxon>
        <taxon>Tracheophyta</taxon>
        <taxon>Spermatophyta</taxon>
        <taxon>Magnoliopsida</taxon>
        <taxon>Liliopsida</taxon>
        <taxon>Zingiberales</taxon>
        <taxon>Zingiberaceae</taxon>
        <taxon>Zingiber</taxon>
    </lineage>
</organism>